<dbReference type="OrthoDB" id="6782743at2759"/>
<comment type="caution">
    <text evidence="1">The sequence shown here is derived from an EMBL/GenBank/DDBJ whole genome shotgun (WGS) entry which is preliminary data.</text>
</comment>
<dbReference type="Proteomes" id="UP000499080">
    <property type="component" value="Unassembled WGS sequence"/>
</dbReference>
<dbReference type="EMBL" id="BGPR01006634">
    <property type="protein sequence ID" value="GBN20574.1"/>
    <property type="molecule type" value="Genomic_DNA"/>
</dbReference>
<evidence type="ECO:0000313" key="1">
    <source>
        <dbReference type="EMBL" id="GBN20574.1"/>
    </source>
</evidence>
<evidence type="ECO:0008006" key="3">
    <source>
        <dbReference type="Google" id="ProtNLM"/>
    </source>
</evidence>
<dbReference type="AlphaFoldDB" id="A0A4Y2M1Y8"/>
<gene>
    <name evidence="1" type="ORF">AVEN_199363_1</name>
</gene>
<organism evidence="1 2">
    <name type="scientific">Araneus ventricosus</name>
    <name type="common">Orbweaver spider</name>
    <name type="synonym">Epeira ventricosa</name>
    <dbReference type="NCBI Taxonomy" id="182803"/>
    <lineage>
        <taxon>Eukaryota</taxon>
        <taxon>Metazoa</taxon>
        <taxon>Ecdysozoa</taxon>
        <taxon>Arthropoda</taxon>
        <taxon>Chelicerata</taxon>
        <taxon>Arachnida</taxon>
        <taxon>Araneae</taxon>
        <taxon>Araneomorphae</taxon>
        <taxon>Entelegynae</taxon>
        <taxon>Araneoidea</taxon>
        <taxon>Araneidae</taxon>
        <taxon>Araneus</taxon>
    </lineage>
</organism>
<reference evidence="1 2" key="1">
    <citation type="journal article" date="2019" name="Sci. Rep.">
        <title>Orb-weaving spider Araneus ventricosus genome elucidates the spidroin gene catalogue.</title>
        <authorList>
            <person name="Kono N."/>
            <person name="Nakamura H."/>
            <person name="Ohtoshi R."/>
            <person name="Moran D.A.P."/>
            <person name="Shinohara A."/>
            <person name="Yoshida Y."/>
            <person name="Fujiwara M."/>
            <person name="Mori M."/>
            <person name="Tomita M."/>
            <person name="Arakawa K."/>
        </authorList>
    </citation>
    <scope>NUCLEOTIDE SEQUENCE [LARGE SCALE GENOMIC DNA]</scope>
</reference>
<accession>A0A4Y2M1Y8</accession>
<proteinExistence type="predicted"/>
<sequence length="96" mass="10908">MWTPQEEAHCVAWVIKTKSNTQVQRNFRTQHGREPLSRPNIWALYTSFMETDTIIHKQGTGRRCAWVSDFVSMNQVHTELSPVASTFIVKSASSGA</sequence>
<protein>
    <recommendedName>
        <fullName evidence="3">DUF4817 domain-containing protein</fullName>
    </recommendedName>
</protein>
<name>A0A4Y2M1Y8_ARAVE</name>
<keyword evidence="2" id="KW-1185">Reference proteome</keyword>
<evidence type="ECO:0000313" key="2">
    <source>
        <dbReference type="Proteomes" id="UP000499080"/>
    </source>
</evidence>